<dbReference type="Pfam" id="PF04628">
    <property type="entry name" value="Sedlin_N"/>
    <property type="match status" value="1"/>
</dbReference>
<sequence length="175" mass="19558">MSYYFVIIGTKDNPLFEHEFGTSKQGGDGIARFREDARHMNQFIVHSSLDIVEEIQWGGPQAGGQMYLKHIDRFQSSYISCFLTATNNKFLLLTSPTASPAPSSLTRTSTSRTSYPASSTYNPTAPATEEAIKNFFLDVYDAWVKTVMNPFYSLDQRVTSPVFKGRVAGAAKKYL</sequence>
<feature type="compositionally biased region" description="Low complexity" evidence="1">
    <location>
        <begin position="98"/>
        <end position="121"/>
    </location>
</feature>
<keyword evidence="3" id="KW-1185">Reference proteome</keyword>
<dbReference type="SUPFAM" id="SSF64356">
    <property type="entry name" value="SNARE-like"/>
    <property type="match status" value="1"/>
</dbReference>
<dbReference type="EMBL" id="KV745006">
    <property type="protein sequence ID" value="OCK79433.1"/>
    <property type="molecule type" value="Genomic_DNA"/>
</dbReference>
<reference evidence="2 3" key="1">
    <citation type="journal article" date="2016" name="Nat. Commun.">
        <title>Ectomycorrhizal ecology is imprinted in the genome of the dominant symbiotic fungus Cenococcum geophilum.</title>
        <authorList>
            <consortium name="DOE Joint Genome Institute"/>
            <person name="Peter M."/>
            <person name="Kohler A."/>
            <person name="Ohm R.A."/>
            <person name="Kuo A."/>
            <person name="Krutzmann J."/>
            <person name="Morin E."/>
            <person name="Arend M."/>
            <person name="Barry K.W."/>
            <person name="Binder M."/>
            <person name="Choi C."/>
            <person name="Clum A."/>
            <person name="Copeland A."/>
            <person name="Grisel N."/>
            <person name="Haridas S."/>
            <person name="Kipfer T."/>
            <person name="LaButti K."/>
            <person name="Lindquist E."/>
            <person name="Lipzen A."/>
            <person name="Maire R."/>
            <person name="Meier B."/>
            <person name="Mihaltcheva S."/>
            <person name="Molinier V."/>
            <person name="Murat C."/>
            <person name="Poggeler S."/>
            <person name="Quandt C.A."/>
            <person name="Sperisen C."/>
            <person name="Tritt A."/>
            <person name="Tisserant E."/>
            <person name="Crous P.W."/>
            <person name="Henrissat B."/>
            <person name="Nehls U."/>
            <person name="Egli S."/>
            <person name="Spatafora J.W."/>
            <person name="Grigoriev I.V."/>
            <person name="Martin F.M."/>
        </authorList>
    </citation>
    <scope>NUCLEOTIDE SEQUENCE [LARGE SCALE GENOMIC DNA]</scope>
    <source>
        <strain evidence="2 3">CBS 459.81</strain>
    </source>
</reference>
<protein>
    <submittedName>
        <fullName evidence="2">Sedlin</fullName>
    </submittedName>
</protein>
<dbReference type="InterPro" id="IPR011012">
    <property type="entry name" value="Longin-like_dom_sf"/>
</dbReference>
<evidence type="ECO:0000313" key="2">
    <source>
        <dbReference type="EMBL" id="OCK79433.1"/>
    </source>
</evidence>
<dbReference type="CDD" id="cd14825">
    <property type="entry name" value="TRAPPC2_sedlin"/>
    <property type="match status" value="1"/>
</dbReference>
<dbReference type="OrthoDB" id="10252102at2759"/>
<proteinExistence type="predicted"/>
<name>A0A8E2E8X2_9PEZI</name>
<evidence type="ECO:0000313" key="3">
    <source>
        <dbReference type="Proteomes" id="UP000250266"/>
    </source>
</evidence>
<gene>
    <name evidence="2" type="ORF">K432DRAFT_383059</name>
</gene>
<accession>A0A8E2E8X2</accession>
<evidence type="ECO:0000256" key="1">
    <source>
        <dbReference type="SAM" id="MobiDB-lite"/>
    </source>
</evidence>
<feature type="region of interest" description="Disordered" evidence="1">
    <location>
        <begin position="98"/>
        <end position="124"/>
    </location>
</feature>
<dbReference type="PANTHER" id="PTHR12403">
    <property type="entry name" value="TRAFFICKING PROTEIN PARTICLE COMPLEX SUBUNIT 2"/>
    <property type="match status" value="1"/>
</dbReference>
<organism evidence="2 3">
    <name type="scientific">Lepidopterella palustris CBS 459.81</name>
    <dbReference type="NCBI Taxonomy" id="1314670"/>
    <lineage>
        <taxon>Eukaryota</taxon>
        <taxon>Fungi</taxon>
        <taxon>Dikarya</taxon>
        <taxon>Ascomycota</taxon>
        <taxon>Pezizomycotina</taxon>
        <taxon>Dothideomycetes</taxon>
        <taxon>Pleosporomycetidae</taxon>
        <taxon>Mytilinidiales</taxon>
        <taxon>Argynnaceae</taxon>
        <taxon>Lepidopterella</taxon>
    </lineage>
</organism>
<dbReference type="GO" id="GO:0005737">
    <property type="term" value="C:cytoplasm"/>
    <property type="evidence" value="ECO:0007669"/>
    <property type="project" value="GOC"/>
</dbReference>
<dbReference type="InterPro" id="IPR006722">
    <property type="entry name" value="Sedlin"/>
</dbReference>
<dbReference type="Proteomes" id="UP000250266">
    <property type="component" value="Unassembled WGS sequence"/>
</dbReference>
<dbReference type="Gene3D" id="3.30.450.70">
    <property type="match status" value="1"/>
</dbReference>
<dbReference type="AlphaFoldDB" id="A0A8E2E8X2"/>
<dbReference type="GO" id="GO:0006888">
    <property type="term" value="P:endoplasmic reticulum to Golgi vesicle-mediated transport"/>
    <property type="evidence" value="ECO:0007669"/>
    <property type="project" value="InterPro"/>
</dbReference>